<evidence type="ECO:0000313" key="3">
    <source>
        <dbReference type="RefSeq" id="XP_022728800.1"/>
    </source>
</evidence>
<feature type="domain" description="Reverse transcriptase" evidence="1">
    <location>
        <begin position="1"/>
        <end position="140"/>
    </location>
</feature>
<evidence type="ECO:0000259" key="1">
    <source>
        <dbReference type="PROSITE" id="PS50878"/>
    </source>
</evidence>
<dbReference type="AlphaFoldDB" id="A0A6P5XKX8"/>
<dbReference type="InterPro" id="IPR000477">
    <property type="entry name" value="RT_dom"/>
</dbReference>
<dbReference type="KEGG" id="dzi:111284388"/>
<reference evidence="3" key="1">
    <citation type="submission" date="2025-08" db="UniProtKB">
        <authorList>
            <consortium name="RefSeq"/>
        </authorList>
    </citation>
    <scope>IDENTIFICATION</scope>
    <source>
        <tissue evidence="3">Fruit stalk</tissue>
    </source>
</reference>
<sequence length="212" mass="24118">MFSISLNGRLVGYFQGPRGVKQEHPLSPYLFAIAMNVLSRLLDVAAKYKVFDYHPKCKKIGLTHLCFVDDLLIFAKGNKDSILRIKKVLQVFYSYFGLQLNCEKREQFTSGSRREEMQGIQQATGFKRGLLLVRYLGVPLVTRRLTEKDCAPLLEKITTKISGYILCYQNVLLKRSISCVQASSGKEKRAMQKELRSIGKQCAILNLEEGED</sequence>
<proteinExistence type="predicted"/>
<organism evidence="2 3">
    <name type="scientific">Durio zibethinus</name>
    <name type="common">Durian</name>
    <dbReference type="NCBI Taxonomy" id="66656"/>
    <lineage>
        <taxon>Eukaryota</taxon>
        <taxon>Viridiplantae</taxon>
        <taxon>Streptophyta</taxon>
        <taxon>Embryophyta</taxon>
        <taxon>Tracheophyta</taxon>
        <taxon>Spermatophyta</taxon>
        <taxon>Magnoliopsida</taxon>
        <taxon>eudicotyledons</taxon>
        <taxon>Gunneridae</taxon>
        <taxon>Pentapetalae</taxon>
        <taxon>rosids</taxon>
        <taxon>malvids</taxon>
        <taxon>Malvales</taxon>
        <taxon>Malvaceae</taxon>
        <taxon>Helicteroideae</taxon>
        <taxon>Durio</taxon>
    </lineage>
</organism>
<dbReference type="Proteomes" id="UP000515121">
    <property type="component" value="Unplaced"/>
</dbReference>
<gene>
    <name evidence="3" type="primary">LOC111284388</name>
</gene>
<evidence type="ECO:0000313" key="2">
    <source>
        <dbReference type="Proteomes" id="UP000515121"/>
    </source>
</evidence>
<dbReference type="PANTHER" id="PTHR33116:SF80">
    <property type="entry name" value="REVERSE TRANSCRIPTASE ZINC-BINDING DOMAIN-CONTAINING PROTEIN"/>
    <property type="match status" value="1"/>
</dbReference>
<dbReference type="RefSeq" id="XP_022728800.1">
    <property type="nucleotide sequence ID" value="XM_022873065.1"/>
</dbReference>
<dbReference type="GeneID" id="111284388"/>
<protein>
    <submittedName>
        <fullName evidence="3">Uncharacterized protein LOC111284388</fullName>
    </submittedName>
</protein>
<dbReference type="PANTHER" id="PTHR33116">
    <property type="entry name" value="REVERSE TRANSCRIPTASE ZINC-BINDING DOMAIN-CONTAINING PROTEIN-RELATED-RELATED"/>
    <property type="match status" value="1"/>
</dbReference>
<name>A0A6P5XKX8_DURZI</name>
<dbReference type="PROSITE" id="PS50878">
    <property type="entry name" value="RT_POL"/>
    <property type="match status" value="1"/>
</dbReference>
<accession>A0A6P5XKX8</accession>
<keyword evidence="2" id="KW-1185">Reference proteome</keyword>
<dbReference type="OrthoDB" id="1739308at2759"/>
<dbReference type="Pfam" id="PF00078">
    <property type="entry name" value="RVT_1"/>
    <property type="match status" value="1"/>
</dbReference>